<organism evidence="7 8">
    <name type="scientific">Aureibacter tunicatorum</name>
    <dbReference type="NCBI Taxonomy" id="866807"/>
    <lineage>
        <taxon>Bacteria</taxon>
        <taxon>Pseudomonadati</taxon>
        <taxon>Bacteroidota</taxon>
        <taxon>Cytophagia</taxon>
        <taxon>Cytophagales</taxon>
        <taxon>Persicobacteraceae</taxon>
        <taxon>Aureibacter</taxon>
    </lineage>
</organism>
<dbReference type="AlphaFoldDB" id="A0AAE3XMK9"/>
<comment type="caution">
    <text evidence="7">The sequence shown here is derived from an EMBL/GenBank/DDBJ whole genome shotgun (WGS) entry which is preliminary data.</text>
</comment>
<keyword evidence="3" id="KW-0732">Signal</keyword>
<evidence type="ECO:0000259" key="6">
    <source>
        <dbReference type="Pfam" id="PF01103"/>
    </source>
</evidence>
<comment type="subcellular location">
    <subcellularLocation>
        <location evidence="1">Membrane</location>
    </subcellularLocation>
</comment>
<evidence type="ECO:0000256" key="4">
    <source>
        <dbReference type="ARBA" id="ARBA00023136"/>
    </source>
</evidence>
<evidence type="ECO:0000256" key="1">
    <source>
        <dbReference type="ARBA" id="ARBA00004370"/>
    </source>
</evidence>
<keyword evidence="8" id="KW-1185">Reference proteome</keyword>
<dbReference type="Gene3D" id="2.40.160.50">
    <property type="entry name" value="membrane protein fhac: a member of the omp85/tpsb transporter family"/>
    <property type="match status" value="1"/>
</dbReference>
<name>A0AAE3XMK9_9BACT</name>
<dbReference type="PANTHER" id="PTHR12815">
    <property type="entry name" value="SORTING AND ASSEMBLY MACHINERY SAMM50 PROTEIN FAMILY MEMBER"/>
    <property type="match status" value="1"/>
</dbReference>
<keyword evidence="5" id="KW-0998">Cell outer membrane</keyword>
<dbReference type="PANTHER" id="PTHR12815:SF47">
    <property type="entry name" value="TRANSLOCATION AND ASSEMBLY MODULE SUBUNIT TAMA"/>
    <property type="match status" value="1"/>
</dbReference>
<dbReference type="GO" id="GO:0019867">
    <property type="term" value="C:outer membrane"/>
    <property type="evidence" value="ECO:0007669"/>
    <property type="project" value="InterPro"/>
</dbReference>
<gene>
    <name evidence="7" type="ORF">HNQ88_002765</name>
</gene>
<reference evidence="7" key="1">
    <citation type="submission" date="2023-07" db="EMBL/GenBank/DDBJ databases">
        <title>Genomic Encyclopedia of Type Strains, Phase IV (KMG-IV): sequencing the most valuable type-strain genomes for metagenomic binning, comparative biology and taxonomic classification.</title>
        <authorList>
            <person name="Goeker M."/>
        </authorList>
    </citation>
    <scope>NUCLEOTIDE SEQUENCE</scope>
    <source>
        <strain evidence="7">DSM 26174</strain>
    </source>
</reference>
<dbReference type="InterPro" id="IPR000184">
    <property type="entry name" value="Bac_surfAg_D15"/>
</dbReference>
<evidence type="ECO:0000256" key="5">
    <source>
        <dbReference type="ARBA" id="ARBA00023237"/>
    </source>
</evidence>
<feature type="domain" description="Bacterial surface antigen (D15)" evidence="6">
    <location>
        <begin position="495"/>
        <end position="754"/>
    </location>
</feature>
<evidence type="ECO:0000313" key="8">
    <source>
        <dbReference type="Proteomes" id="UP001185092"/>
    </source>
</evidence>
<evidence type="ECO:0000313" key="7">
    <source>
        <dbReference type="EMBL" id="MDR6239717.1"/>
    </source>
</evidence>
<dbReference type="Proteomes" id="UP001185092">
    <property type="component" value="Unassembled WGS sequence"/>
</dbReference>
<keyword evidence="4" id="KW-0472">Membrane</keyword>
<keyword evidence="2" id="KW-0812">Transmembrane</keyword>
<dbReference type="PROSITE" id="PS51257">
    <property type="entry name" value="PROKAR_LIPOPROTEIN"/>
    <property type="match status" value="1"/>
</dbReference>
<evidence type="ECO:0000256" key="3">
    <source>
        <dbReference type="ARBA" id="ARBA00022729"/>
    </source>
</evidence>
<accession>A0AAE3XMK9</accession>
<dbReference type="RefSeq" id="WP_309939467.1">
    <property type="nucleotide sequence ID" value="NZ_AP025305.1"/>
</dbReference>
<evidence type="ECO:0000256" key="2">
    <source>
        <dbReference type="ARBA" id="ARBA00022692"/>
    </source>
</evidence>
<protein>
    <submittedName>
        <fullName evidence="7">Outer membrane protein assembly factor BamA</fullName>
    </submittedName>
</protein>
<dbReference type="Pfam" id="PF01103">
    <property type="entry name" value="Omp85"/>
    <property type="match status" value="1"/>
</dbReference>
<dbReference type="InterPro" id="IPR039910">
    <property type="entry name" value="D15-like"/>
</dbReference>
<dbReference type="EMBL" id="JAVDQD010000003">
    <property type="protein sequence ID" value="MDR6239717.1"/>
    <property type="molecule type" value="Genomic_DNA"/>
</dbReference>
<sequence>MGRLIYILVLLLALALSSCISTRYLKDDEYLLKNHSVEFQSEKKKIQGAIGDSDVLGLAYQKPNKKFLFPGFSPYVFFYQTGLNHYDTLKFIKKREKLTLKYDNAIAKNFNKEKKSKRLLKKKNKKLADIDKKLKDGNFFMSIGEPLAILDSSKINRSKKQMTLFLNTNGYFNADVSHEIINEGKASEILYRIKEGTAYTIDSLVYNAQDSSIMNLVNESLKKALLRKGQRYDQDILVMERNRVYNLLLDNGYYGLNKDYIYFMVDTTLNDNKAFIELHISNPNDTEEHKRYKVSKVNFVTDIHKNYTGLPRSEESYDGVTFKYYSDEFSKPILRDRTFLKAGKYYSRSNTLQTQRQLSNLDAFKFININYDTLGNQLVANIHTSPLEKYQLSSEVGLEMTETLPGPFVNFGLRNRNIFKGFEWLDLSLKWGFEGVVTTDASKLEQSRDLSVRAALVLPRFLLPANRLFKEEIGKYNPKTTLALGYSNSKHPSLYDRSTSSMSMDYSWQNLNNTQFRLGLANISYINSVLDADYESYLIEQIKKGDNSYYLYQPSIVTSTSFSSVFRFNLDPVKFTKGAYLKVFGELGGTVLNLFGKDFLENQNLQQYQFMKGVVDFRKYTSLSENTTLAARVNIGVAYPYGKDKLLPLDRYFILGGSNTMRAWRYGDVGPGSYTKPDSLSSEYIFSRGDIQLMGVLELRQHVFGRISFSLFSDIGNIWNFYEVEGMEGGDFKFDRFYKEFAVASGYYLSFDLTYITLNVGVGMKIYDPSRSSGNSWVINRLTGKDLIGMGSNSQAFFGIGYSF</sequence>
<proteinExistence type="predicted"/>